<dbReference type="GO" id="GO:0005737">
    <property type="term" value="C:cytoplasm"/>
    <property type="evidence" value="ECO:0007669"/>
    <property type="project" value="TreeGrafter"/>
</dbReference>
<dbReference type="EC" id="3.1.3.3" evidence="3"/>
<accession>A0A1S3DGP1</accession>
<evidence type="ECO:0000256" key="9">
    <source>
        <dbReference type="ARBA" id="ARBA00023299"/>
    </source>
</evidence>
<dbReference type="Gene3D" id="3.40.50.1000">
    <property type="entry name" value="HAD superfamily/HAD-like"/>
    <property type="match status" value="2"/>
</dbReference>
<dbReference type="Proteomes" id="UP000079169">
    <property type="component" value="Unplaced"/>
</dbReference>
<dbReference type="GO" id="GO:0036424">
    <property type="term" value="F:L-phosphoserine phosphatase activity"/>
    <property type="evidence" value="ECO:0007669"/>
    <property type="project" value="TreeGrafter"/>
</dbReference>
<dbReference type="SUPFAM" id="SSF56784">
    <property type="entry name" value="HAD-like"/>
    <property type="match status" value="1"/>
</dbReference>
<dbReference type="InterPro" id="IPR023214">
    <property type="entry name" value="HAD_sf"/>
</dbReference>
<dbReference type="AlphaFoldDB" id="A0A1S3DGP1"/>
<dbReference type="GO" id="GO:0000287">
    <property type="term" value="F:magnesium ion binding"/>
    <property type="evidence" value="ECO:0007669"/>
    <property type="project" value="TreeGrafter"/>
</dbReference>
<organism evidence="10 11">
    <name type="scientific">Diaphorina citri</name>
    <name type="common">Asian citrus psyllid</name>
    <dbReference type="NCBI Taxonomy" id="121845"/>
    <lineage>
        <taxon>Eukaryota</taxon>
        <taxon>Metazoa</taxon>
        <taxon>Ecdysozoa</taxon>
        <taxon>Arthropoda</taxon>
        <taxon>Hexapoda</taxon>
        <taxon>Insecta</taxon>
        <taxon>Pterygota</taxon>
        <taxon>Neoptera</taxon>
        <taxon>Paraneoptera</taxon>
        <taxon>Hemiptera</taxon>
        <taxon>Sternorrhyncha</taxon>
        <taxon>Psylloidea</taxon>
        <taxon>Psyllidae</taxon>
        <taxon>Diaphorininae</taxon>
        <taxon>Diaphorina</taxon>
    </lineage>
</organism>
<name>A0A1S3DGP1_DIACI</name>
<keyword evidence="5" id="KW-0028">Amino-acid biosynthesis</keyword>
<evidence type="ECO:0000313" key="10">
    <source>
        <dbReference type="Proteomes" id="UP000079169"/>
    </source>
</evidence>
<dbReference type="PANTHER" id="PTHR43344">
    <property type="entry name" value="PHOSPHOSERINE PHOSPHATASE"/>
    <property type="match status" value="1"/>
</dbReference>
<keyword evidence="9" id="KW-0718">Serine biosynthesis</keyword>
<evidence type="ECO:0000256" key="6">
    <source>
        <dbReference type="ARBA" id="ARBA00022723"/>
    </source>
</evidence>
<proteinExistence type="predicted"/>
<dbReference type="PANTHER" id="PTHR43344:SF2">
    <property type="entry name" value="PHOSPHOSERINE PHOSPHATASE"/>
    <property type="match status" value="1"/>
</dbReference>
<sequence>MLVPRTFSCYFVSSILVISNLSFGRVECYGALRALKVKFWDVLGYKMNPEQIFRSADAVCFDVDSTLFTTEAIDELADYLNKQDDVKNVTKQAMSGQVGLRPALLARLDIMKPSLSTMRRFIEERPAMLSPGVEGDAQFFRLGHDDTAESTGYQIHMDVVLVKALDQISAGGDFISTYAGLDLNEPTSDNFGKAKVIESLKASKAFGEACNIYQSRSTFGESRTGLKESGVTVVMVGDGITDMEAAPPADICIGYGGNVVRPQVKSTADWFVMDFKELSQGYKKC</sequence>
<gene>
    <name evidence="11" type="primary">LOC103518123</name>
</gene>
<keyword evidence="8" id="KW-0460">Magnesium</keyword>
<dbReference type="OMA" id="ANYFIGF"/>
<dbReference type="GeneID" id="103518123"/>
<evidence type="ECO:0000256" key="7">
    <source>
        <dbReference type="ARBA" id="ARBA00022801"/>
    </source>
</evidence>
<dbReference type="InterPro" id="IPR050582">
    <property type="entry name" value="HAD-like_SerB"/>
</dbReference>
<comment type="cofactor">
    <cofactor evidence="1">
        <name>Mg(2+)</name>
        <dbReference type="ChEBI" id="CHEBI:18420"/>
    </cofactor>
</comment>
<evidence type="ECO:0000256" key="4">
    <source>
        <dbReference type="ARBA" id="ARBA00015196"/>
    </source>
</evidence>
<dbReference type="Pfam" id="PF00702">
    <property type="entry name" value="Hydrolase"/>
    <property type="match status" value="1"/>
</dbReference>
<dbReference type="RefSeq" id="XP_008481400.1">
    <property type="nucleotide sequence ID" value="XM_008483178.3"/>
</dbReference>
<evidence type="ECO:0000256" key="1">
    <source>
        <dbReference type="ARBA" id="ARBA00001946"/>
    </source>
</evidence>
<dbReference type="PaxDb" id="121845-A0A1S3DGP1"/>
<dbReference type="InterPro" id="IPR036412">
    <property type="entry name" value="HAD-like_sf"/>
</dbReference>
<keyword evidence="10" id="KW-1185">Reference proteome</keyword>
<evidence type="ECO:0000313" key="11">
    <source>
        <dbReference type="RefSeq" id="XP_008481400.1"/>
    </source>
</evidence>
<evidence type="ECO:0000256" key="8">
    <source>
        <dbReference type="ARBA" id="ARBA00022842"/>
    </source>
</evidence>
<reference evidence="11" key="1">
    <citation type="submission" date="2025-08" db="UniProtKB">
        <authorList>
            <consortium name="RefSeq"/>
        </authorList>
    </citation>
    <scope>IDENTIFICATION</scope>
</reference>
<evidence type="ECO:0000256" key="5">
    <source>
        <dbReference type="ARBA" id="ARBA00022605"/>
    </source>
</evidence>
<dbReference type="GO" id="GO:0006564">
    <property type="term" value="P:L-serine biosynthetic process"/>
    <property type="evidence" value="ECO:0007669"/>
    <property type="project" value="UniProtKB-KW"/>
</dbReference>
<protein>
    <recommendedName>
        <fullName evidence="4">Phosphoserine phosphatase</fullName>
        <ecNumber evidence="3">3.1.3.3</ecNumber>
    </recommendedName>
</protein>
<dbReference type="STRING" id="121845.A0A1S3DGP1"/>
<evidence type="ECO:0000256" key="3">
    <source>
        <dbReference type="ARBA" id="ARBA00012640"/>
    </source>
</evidence>
<keyword evidence="7" id="KW-0378">Hydrolase</keyword>
<evidence type="ECO:0000256" key="2">
    <source>
        <dbReference type="ARBA" id="ARBA00005135"/>
    </source>
</evidence>
<comment type="pathway">
    <text evidence="2">Amino-acid biosynthesis; L-serine biosynthesis; L-serine from 3-phospho-D-glycerate: step 3/3.</text>
</comment>
<dbReference type="KEGG" id="dci:103518123"/>
<keyword evidence="6" id="KW-0479">Metal-binding</keyword>